<dbReference type="EMBL" id="BJCL01000018">
    <property type="protein sequence ID" value="GCL65574.1"/>
    <property type="molecule type" value="Genomic_DNA"/>
</dbReference>
<feature type="transmembrane region" description="Helical" evidence="1">
    <location>
        <begin position="12"/>
        <end position="32"/>
    </location>
</feature>
<dbReference type="Pfam" id="PF11666">
    <property type="entry name" value="DUF2933"/>
    <property type="match status" value="1"/>
</dbReference>
<keyword evidence="1" id="KW-0812">Transmembrane</keyword>
<protein>
    <recommendedName>
        <fullName evidence="4">DUF2933 domain-containing protein</fullName>
    </recommendedName>
</protein>
<keyword evidence="3" id="KW-1185">Reference proteome</keyword>
<keyword evidence="1" id="KW-0472">Membrane</keyword>
<proteinExistence type="predicted"/>
<dbReference type="Proteomes" id="UP000301751">
    <property type="component" value="Unassembled WGS sequence"/>
</dbReference>
<sequence length="78" mass="8760">MHHEEPVAPSRWRSPLGIFMLAAGAVGVYYLLTEHLTHVTQAIPYLVLLACPLMHFFHGHGQTGHRDRGQPKDRTPPP</sequence>
<gene>
    <name evidence="2" type="ORF">AQPW35_46550</name>
</gene>
<keyword evidence="1" id="KW-1133">Transmembrane helix</keyword>
<evidence type="ECO:0000313" key="3">
    <source>
        <dbReference type="Proteomes" id="UP000301751"/>
    </source>
</evidence>
<evidence type="ECO:0008006" key="4">
    <source>
        <dbReference type="Google" id="ProtNLM"/>
    </source>
</evidence>
<name>A0A480AVP7_9BURK</name>
<comment type="caution">
    <text evidence="2">The sequence shown here is derived from an EMBL/GenBank/DDBJ whole genome shotgun (WGS) entry which is preliminary data.</text>
</comment>
<evidence type="ECO:0000256" key="1">
    <source>
        <dbReference type="SAM" id="Phobius"/>
    </source>
</evidence>
<evidence type="ECO:0000313" key="2">
    <source>
        <dbReference type="EMBL" id="GCL65574.1"/>
    </source>
</evidence>
<dbReference type="RefSeq" id="WP_137735285.1">
    <property type="nucleotide sequence ID" value="NZ_BJCL01000018.1"/>
</dbReference>
<accession>A0A480AVP7</accession>
<dbReference type="AlphaFoldDB" id="A0A480AVP7"/>
<dbReference type="OrthoDB" id="5298481at2"/>
<reference evidence="3" key="1">
    <citation type="submission" date="2019-03" db="EMBL/GenBank/DDBJ databases">
        <title>Aquabacterium pictum sp.nov., the first bacteriochlorophyll a-containing freshwater bacterium in the genus Aquabacterium of the class Betaproteobacteria.</title>
        <authorList>
            <person name="Hirose S."/>
            <person name="Tank M."/>
            <person name="Hara E."/>
            <person name="Tamaki H."/>
            <person name="Takaichi S."/>
            <person name="Haruta S."/>
            <person name="Hanada S."/>
        </authorList>
    </citation>
    <scope>NUCLEOTIDE SEQUENCE [LARGE SCALE GENOMIC DNA]</scope>
    <source>
        <strain evidence="3">W35</strain>
    </source>
</reference>
<dbReference type="InterPro" id="IPR021682">
    <property type="entry name" value="DUF2933"/>
</dbReference>
<organism evidence="2 3">
    <name type="scientific">Pseudaquabacterium pictum</name>
    <dbReference type="NCBI Taxonomy" id="2315236"/>
    <lineage>
        <taxon>Bacteria</taxon>
        <taxon>Pseudomonadati</taxon>
        <taxon>Pseudomonadota</taxon>
        <taxon>Betaproteobacteria</taxon>
        <taxon>Burkholderiales</taxon>
        <taxon>Sphaerotilaceae</taxon>
        <taxon>Pseudaquabacterium</taxon>
    </lineage>
</organism>